<evidence type="ECO:0000313" key="3">
    <source>
        <dbReference type="Proteomes" id="UP000019155"/>
    </source>
</evidence>
<dbReference type="GeneID" id="97502725"/>
<feature type="transmembrane region" description="Helical" evidence="1">
    <location>
        <begin position="166"/>
        <end position="186"/>
    </location>
</feature>
<comment type="caution">
    <text evidence="2">The sequence shown here is derived from an EMBL/GenBank/DDBJ whole genome shotgun (WGS) entry which is preliminary data.</text>
</comment>
<dbReference type="Gene3D" id="3.30.565.10">
    <property type="entry name" value="Histidine kinase-like ATPase, C-terminal domain"/>
    <property type="match status" value="1"/>
</dbReference>
<dbReference type="EMBL" id="AZMV01000006">
    <property type="protein sequence ID" value="ETY71228.1"/>
    <property type="molecule type" value="Genomic_DNA"/>
</dbReference>
<evidence type="ECO:0000313" key="2">
    <source>
        <dbReference type="EMBL" id="ETY71228.1"/>
    </source>
</evidence>
<keyword evidence="2" id="KW-0808">Transferase</keyword>
<organism evidence="2 3">
    <name type="scientific">Bifidobacterium moukalabense DSM 27321</name>
    <dbReference type="NCBI Taxonomy" id="1435051"/>
    <lineage>
        <taxon>Bacteria</taxon>
        <taxon>Bacillati</taxon>
        <taxon>Actinomycetota</taxon>
        <taxon>Actinomycetes</taxon>
        <taxon>Bifidobacteriales</taxon>
        <taxon>Bifidobacteriaceae</taxon>
        <taxon>Bifidobacterium</taxon>
    </lineage>
</organism>
<feature type="transmembrane region" description="Helical" evidence="1">
    <location>
        <begin position="61"/>
        <end position="85"/>
    </location>
</feature>
<dbReference type="Proteomes" id="UP000019155">
    <property type="component" value="Unassembled WGS sequence"/>
</dbReference>
<dbReference type="RefSeq" id="WP_235143734.1">
    <property type="nucleotide sequence ID" value="NZ_AZMV01000006.1"/>
</dbReference>
<dbReference type="PATRIC" id="fig|1435051.3.peg.1238"/>
<keyword evidence="1" id="KW-0472">Membrane</keyword>
<dbReference type="eggNOG" id="COG4585">
    <property type="taxonomic scope" value="Bacteria"/>
</dbReference>
<keyword evidence="1" id="KW-0812">Transmembrane</keyword>
<feature type="transmembrane region" description="Helical" evidence="1">
    <location>
        <begin position="32"/>
        <end position="49"/>
    </location>
</feature>
<keyword evidence="1" id="KW-1133">Transmembrane helix</keyword>
<dbReference type="GO" id="GO:0016301">
    <property type="term" value="F:kinase activity"/>
    <property type="evidence" value="ECO:0007669"/>
    <property type="project" value="UniProtKB-KW"/>
</dbReference>
<gene>
    <name evidence="2" type="ORF">BMOU_1259</name>
</gene>
<proteinExistence type="predicted"/>
<keyword evidence="3" id="KW-1185">Reference proteome</keyword>
<reference evidence="2 3" key="1">
    <citation type="journal article" date="2014" name="Genome Announc.">
        <title>The Genome Sequence of Bifidobacterium moukalabense DSM 27321 Highlights the Close Phylogenetic Relatedness with the Bifidobacterium dentium Taxon.</title>
        <authorList>
            <person name="Lugli G.A."/>
            <person name="Duranti S."/>
            <person name="Milani C."/>
            <person name="Turroni F."/>
            <person name="Viappiani A."/>
            <person name="Mangifesta M."/>
            <person name="van Sinderen D."/>
            <person name="Ventura M."/>
        </authorList>
    </citation>
    <scope>NUCLEOTIDE SEQUENCE [LARGE SCALE GENOMIC DNA]</scope>
    <source>
        <strain evidence="2 3">DSM 27321</strain>
    </source>
</reference>
<dbReference type="AlphaFoldDB" id="W4N812"/>
<feature type="transmembrane region" description="Helical" evidence="1">
    <location>
        <begin position="92"/>
        <end position="117"/>
    </location>
</feature>
<name>W4N812_9BIFI</name>
<keyword evidence="2" id="KW-0418">Kinase</keyword>
<accession>W4N812</accession>
<sequence length="416" mass="45113">MKWKTVALVALGVGSGAEAIWRMLIGEIGIPLGCYVLLATCVAMLMLRFPLRAAMATATMWIALCLVTGVVPVGLTALMLVSLTVIAFRRAVVAGVCAMLAMIAWLMMCEGIGFPLIRDADMPFTATSLSSPERSAAKGSGETDDIYGDTMDIGDADVETVTPSGFPWQVMIMVCVLPLGFVIGGYRMRRRYDEQLERIRAEQRKRHVRAARSIHDHVSNDLAYLVLRIDGDIAEGHVPDDAELRELRSVAANALTHTHQVIDLIERGEVSNDSGDTQSHGLKRARSARGGTTLRSKLRSVCERMERRLVRLGCSGRTIVSGEGEASSDDLITGFVEELYGNIIKHAELAQGYVLTIGIEDDAVHIALIDTPAERDAGLAHGSGLARYRRLIEDRGGSMAIAESPEEWALSADIPV</sequence>
<protein>
    <submittedName>
        <fullName evidence="2">Histidine kinase</fullName>
    </submittedName>
</protein>
<dbReference type="STRING" id="1435051.BMOU_1259"/>
<dbReference type="InterPro" id="IPR036890">
    <property type="entry name" value="HATPase_C_sf"/>
</dbReference>
<evidence type="ECO:0000256" key="1">
    <source>
        <dbReference type="SAM" id="Phobius"/>
    </source>
</evidence>